<dbReference type="GO" id="GO:0050480">
    <property type="term" value="F:imidazolonepropionase activity"/>
    <property type="evidence" value="ECO:0007669"/>
    <property type="project" value="UniProtKB-EC"/>
</dbReference>
<feature type="region of interest" description="Disordered" evidence="1">
    <location>
        <begin position="95"/>
        <end position="115"/>
    </location>
</feature>
<proteinExistence type="predicted"/>
<feature type="compositionally biased region" description="Basic residues" evidence="1">
    <location>
        <begin position="104"/>
        <end position="115"/>
    </location>
</feature>
<name>A0A2X3J1F3_9ENTR</name>
<evidence type="ECO:0000313" key="2">
    <source>
        <dbReference type="EMBL" id="SQC92707.1"/>
    </source>
</evidence>
<keyword evidence="2" id="KW-0378">Hydrolase</keyword>
<evidence type="ECO:0000313" key="3">
    <source>
        <dbReference type="Proteomes" id="UP000251197"/>
    </source>
</evidence>
<dbReference type="Gene3D" id="2.30.40.10">
    <property type="entry name" value="Urease, subunit C, domain 1"/>
    <property type="match status" value="1"/>
</dbReference>
<dbReference type="AlphaFoldDB" id="A0A2X3J1F3"/>
<dbReference type="EC" id="3.5.2.7" evidence="2"/>
<reference evidence="2 3" key="1">
    <citation type="submission" date="2018-06" db="EMBL/GenBank/DDBJ databases">
        <authorList>
            <consortium name="Pathogen Informatics"/>
            <person name="Doyle S."/>
        </authorList>
    </citation>
    <scope>NUCLEOTIDE SEQUENCE [LARGE SCALE GENOMIC DNA]</scope>
    <source>
        <strain evidence="2 3">NCTC12120</strain>
    </source>
</reference>
<dbReference type="SUPFAM" id="SSF51338">
    <property type="entry name" value="Composite domain of metallo-dependent hydrolases"/>
    <property type="match status" value="1"/>
</dbReference>
<dbReference type="InterPro" id="IPR011059">
    <property type="entry name" value="Metal-dep_hydrolase_composite"/>
</dbReference>
<gene>
    <name evidence="2" type="primary">hutI_1</name>
    <name evidence="2" type="ORF">NCTC12120_05907</name>
</gene>
<dbReference type="EMBL" id="UAVU01000009">
    <property type="protein sequence ID" value="SQC92707.1"/>
    <property type="molecule type" value="Genomic_DNA"/>
</dbReference>
<accession>A0A2X3J1F3</accession>
<evidence type="ECO:0000256" key="1">
    <source>
        <dbReference type="SAM" id="MobiDB-lite"/>
    </source>
</evidence>
<dbReference type="Proteomes" id="UP000251197">
    <property type="component" value="Unassembled WGS sequence"/>
</dbReference>
<sequence>MRILWRNCRITTMANGQYNLIEDAALLNRRRQNCLGWGPYSQRPNLPYDEERDLRGKLVTPVLSTATPIACSAATAARNFEMRLNGATYADIAAAGGRDSQHGGRPRARRTKPTC</sequence>
<organism evidence="2 3">
    <name type="scientific">Cedecea neteri</name>
    <dbReference type="NCBI Taxonomy" id="158822"/>
    <lineage>
        <taxon>Bacteria</taxon>
        <taxon>Pseudomonadati</taxon>
        <taxon>Pseudomonadota</taxon>
        <taxon>Gammaproteobacteria</taxon>
        <taxon>Enterobacterales</taxon>
        <taxon>Enterobacteriaceae</taxon>
        <taxon>Cedecea</taxon>
    </lineage>
</organism>
<protein>
    <submittedName>
        <fullName evidence="2">Imidazolonepropionase</fullName>
        <ecNumber evidence="2">3.5.2.7</ecNumber>
    </submittedName>
</protein>